<evidence type="ECO:0000256" key="3">
    <source>
        <dbReference type="ARBA" id="ARBA00015991"/>
    </source>
</evidence>
<dbReference type="RefSeq" id="WP_250095049.1">
    <property type="nucleotide sequence ID" value="NZ_JAKRYL010000002.1"/>
</dbReference>
<dbReference type="EMBL" id="JAKRYL010000002">
    <property type="protein sequence ID" value="MCL7746123.1"/>
    <property type="molecule type" value="Genomic_DNA"/>
</dbReference>
<gene>
    <name evidence="8" type="ORF">MF646_03210</name>
</gene>
<dbReference type="InterPro" id="IPR036046">
    <property type="entry name" value="Acylphosphatase-like_dom_sf"/>
</dbReference>
<comment type="caution">
    <text evidence="8">The sequence shown here is derived from an EMBL/GenBank/DDBJ whole genome shotgun (WGS) entry which is preliminary data.</text>
</comment>
<comment type="catalytic activity">
    <reaction evidence="4 5">
        <text>an acyl phosphate + H2O = a carboxylate + phosphate + H(+)</text>
        <dbReference type="Rhea" id="RHEA:14965"/>
        <dbReference type="ChEBI" id="CHEBI:15377"/>
        <dbReference type="ChEBI" id="CHEBI:15378"/>
        <dbReference type="ChEBI" id="CHEBI:29067"/>
        <dbReference type="ChEBI" id="CHEBI:43474"/>
        <dbReference type="ChEBI" id="CHEBI:59918"/>
        <dbReference type="EC" id="3.6.1.7"/>
    </reaction>
</comment>
<feature type="active site" evidence="5">
    <location>
        <position position="37"/>
    </location>
</feature>
<evidence type="ECO:0000259" key="7">
    <source>
        <dbReference type="PROSITE" id="PS51160"/>
    </source>
</evidence>
<evidence type="ECO:0000256" key="1">
    <source>
        <dbReference type="ARBA" id="ARBA00005614"/>
    </source>
</evidence>
<sequence>MLVHYQAIVHGRVQGVGFRYFTQHEALKHNIKGTVQNLENGSVKIDAEGSREDMSAFIQAVKKGPMFSKVTDVELHEQEETKQYTSFSIVY</sequence>
<proteinExistence type="inferred from homology"/>
<dbReference type="SUPFAM" id="SSF54975">
    <property type="entry name" value="Acylphosphatase/BLUF domain-like"/>
    <property type="match status" value="1"/>
</dbReference>
<dbReference type="Gene3D" id="3.30.70.100">
    <property type="match status" value="1"/>
</dbReference>
<dbReference type="Pfam" id="PF00708">
    <property type="entry name" value="Acylphosphatase"/>
    <property type="match status" value="1"/>
</dbReference>
<dbReference type="PANTHER" id="PTHR47268:SF4">
    <property type="entry name" value="ACYLPHOSPHATASE"/>
    <property type="match status" value="1"/>
</dbReference>
<dbReference type="EC" id="3.6.1.7" evidence="2 5"/>
<dbReference type="InterPro" id="IPR017968">
    <property type="entry name" value="Acylphosphatase_CS"/>
</dbReference>
<evidence type="ECO:0000313" key="9">
    <source>
        <dbReference type="Proteomes" id="UP001139150"/>
    </source>
</evidence>
<reference evidence="8" key="1">
    <citation type="submission" date="2022-02" db="EMBL/GenBank/DDBJ databases">
        <title>Halalkalibacter sp. nov. isolated from Lonar Lake, India.</title>
        <authorList>
            <person name="Joshi A."/>
            <person name="Thite S."/>
            <person name="Lodha T."/>
        </authorList>
    </citation>
    <scope>NUCLEOTIDE SEQUENCE</scope>
    <source>
        <strain evidence="8">MEB205</strain>
    </source>
</reference>
<evidence type="ECO:0000256" key="6">
    <source>
        <dbReference type="RuleBase" id="RU004168"/>
    </source>
</evidence>
<evidence type="ECO:0000256" key="4">
    <source>
        <dbReference type="ARBA" id="ARBA00047645"/>
    </source>
</evidence>
<dbReference type="PROSITE" id="PS51160">
    <property type="entry name" value="ACYLPHOSPHATASE_3"/>
    <property type="match status" value="1"/>
</dbReference>
<feature type="active site" evidence="5">
    <location>
        <position position="19"/>
    </location>
</feature>
<dbReference type="Proteomes" id="UP001139150">
    <property type="component" value="Unassembled WGS sequence"/>
</dbReference>
<dbReference type="PROSITE" id="PS00150">
    <property type="entry name" value="ACYLPHOSPHATASE_1"/>
    <property type="match status" value="1"/>
</dbReference>
<dbReference type="InterPro" id="IPR001792">
    <property type="entry name" value="Acylphosphatase-like_dom"/>
</dbReference>
<feature type="domain" description="Acylphosphatase-like" evidence="7">
    <location>
        <begin position="4"/>
        <end position="91"/>
    </location>
</feature>
<keyword evidence="5" id="KW-0378">Hydrolase</keyword>
<protein>
    <recommendedName>
        <fullName evidence="3 5">acylphosphatase</fullName>
        <ecNumber evidence="2 5">3.6.1.7</ecNumber>
    </recommendedName>
</protein>
<evidence type="ECO:0000313" key="8">
    <source>
        <dbReference type="EMBL" id="MCL7746123.1"/>
    </source>
</evidence>
<organism evidence="8 9">
    <name type="scientific">Halalkalibacter alkaliphilus</name>
    <dbReference type="NCBI Taxonomy" id="2917993"/>
    <lineage>
        <taxon>Bacteria</taxon>
        <taxon>Bacillati</taxon>
        <taxon>Bacillota</taxon>
        <taxon>Bacilli</taxon>
        <taxon>Bacillales</taxon>
        <taxon>Bacillaceae</taxon>
        <taxon>Halalkalibacter</taxon>
    </lineage>
</organism>
<name>A0A9X2A3M1_9BACI</name>
<keyword evidence="9" id="KW-1185">Reference proteome</keyword>
<dbReference type="GO" id="GO:0003998">
    <property type="term" value="F:acylphosphatase activity"/>
    <property type="evidence" value="ECO:0007669"/>
    <property type="project" value="UniProtKB-EC"/>
</dbReference>
<dbReference type="InterPro" id="IPR020456">
    <property type="entry name" value="Acylphosphatase"/>
</dbReference>
<dbReference type="AlphaFoldDB" id="A0A9X2A3M1"/>
<dbReference type="PANTHER" id="PTHR47268">
    <property type="entry name" value="ACYLPHOSPHATASE"/>
    <property type="match status" value="1"/>
</dbReference>
<evidence type="ECO:0000256" key="2">
    <source>
        <dbReference type="ARBA" id="ARBA00012150"/>
    </source>
</evidence>
<comment type="similarity">
    <text evidence="1 6">Belongs to the acylphosphatase family.</text>
</comment>
<accession>A0A9X2A3M1</accession>
<evidence type="ECO:0000256" key="5">
    <source>
        <dbReference type="PROSITE-ProRule" id="PRU00520"/>
    </source>
</evidence>